<reference evidence="2" key="3">
    <citation type="submission" date="2016-03" db="UniProtKB">
        <authorList>
            <consortium name="EnsemblProtists"/>
        </authorList>
    </citation>
    <scope>IDENTIFICATION</scope>
</reference>
<evidence type="ECO:0000313" key="2">
    <source>
        <dbReference type="EnsemblProtists" id="EKX35960"/>
    </source>
</evidence>
<dbReference type="PaxDb" id="55529-EKX35960"/>
<dbReference type="KEGG" id="gtt:GUITHDRAFT_155350"/>
<dbReference type="HOGENOM" id="CLU_2433616_0_0_1"/>
<dbReference type="EnsemblProtists" id="EKX35960">
    <property type="protein sequence ID" value="EKX35960"/>
    <property type="gene ID" value="GUITHDRAFT_155350"/>
</dbReference>
<dbReference type="GeneID" id="17292722"/>
<accession>L1IJH1</accession>
<protein>
    <submittedName>
        <fullName evidence="1 2">Uncharacterized protein</fullName>
    </submittedName>
</protein>
<organism evidence="1">
    <name type="scientific">Guillardia theta (strain CCMP2712)</name>
    <name type="common">Cryptophyte</name>
    <dbReference type="NCBI Taxonomy" id="905079"/>
    <lineage>
        <taxon>Eukaryota</taxon>
        <taxon>Cryptophyceae</taxon>
        <taxon>Pyrenomonadales</taxon>
        <taxon>Geminigeraceae</taxon>
        <taxon>Guillardia</taxon>
    </lineage>
</organism>
<keyword evidence="3" id="KW-1185">Reference proteome</keyword>
<evidence type="ECO:0000313" key="3">
    <source>
        <dbReference type="Proteomes" id="UP000011087"/>
    </source>
</evidence>
<name>L1IJH1_GUITC</name>
<gene>
    <name evidence="1" type="ORF">GUITHDRAFT_155350</name>
</gene>
<dbReference type="InterPro" id="IPR006652">
    <property type="entry name" value="Kelch_1"/>
</dbReference>
<reference evidence="3" key="2">
    <citation type="submission" date="2012-11" db="EMBL/GenBank/DDBJ databases">
        <authorList>
            <person name="Kuo A."/>
            <person name="Curtis B.A."/>
            <person name="Tanifuji G."/>
            <person name="Burki F."/>
            <person name="Gruber A."/>
            <person name="Irimia M."/>
            <person name="Maruyama S."/>
            <person name="Arias M.C."/>
            <person name="Ball S.G."/>
            <person name="Gile G.H."/>
            <person name="Hirakawa Y."/>
            <person name="Hopkins J.F."/>
            <person name="Rensing S.A."/>
            <person name="Schmutz J."/>
            <person name="Symeonidi A."/>
            <person name="Elias M."/>
            <person name="Eveleigh R.J."/>
            <person name="Herman E.K."/>
            <person name="Klute M.J."/>
            <person name="Nakayama T."/>
            <person name="Obornik M."/>
            <person name="Reyes-Prieto A."/>
            <person name="Armbrust E.V."/>
            <person name="Aves S.J."/>
            <person name="Beiko R.G."/>
            <person name="Coutinho P."/>
            <person name="Dacks J.B."/>
            <person name="Durnford D.G."/>
            <person name="Fast N.M."/>
            <person name="Green B.R."/>
            <person name="Grisdale C."/>
            <person name="Hempe F."/>
            <person name="Henrissat B."/>
            <person name="Hoppner M.P."/>
            <person name="Ishida K.-I."/>
            <person name="Kim E."/>
            <person name="Koreny L."/>
            <person name="Kroth P.G."/>
            <person name="Liu Y."/>
            <person name="Malik S.-B."/>
            <person name="Maier U.G."/>
            <person name="McRose D."/>
            <person name="Mock T."/>
            <person name="Neilson J.A."/>
            <person name="Onodera N.T."/>
            <person name="Poole A.M."/>
            <person name="Pritham E.J."/>
            <person name="Richards T.A."/>
            <person name="Rocap G."/>
            <person name="Roy S.W."/>
            <person name="Sarai C."/>
            <person name="Schaack S."/>
            <person name="Shirato S."/>
            <person name="Slamovits C.H."/>
            <person name="Spencer D.F."/>
            <person name="Suzuki S."/>
            <person name="Worden A.Z."/>
            <person name="Zauner S."/>
            <person name="Barry K."/>
            <person name="Bell C."/>
            <person name="Bharti A.K."/>
            <person name="Crow J.A."/>
            <person name="Grimwood J."/>
            <person name="Kramer R."/>
            <person name="Lindquist E."/>
            <person name="Lucas S."/>
            <person name="Salamov A."/>
            <person name="McFadden G.I."/>
            <person name="Lane C.E."/>
            <person name="Keeling P.J."/>
            <person name="Gray M.W."/>
            <person name="Grigoriev I.V."/>
            <person name="Archibald J.M."/>
        </authorList>
    </citation>
    <scope>NUCLEOTIDE SEQUENCE</scope>
    <source>
        <strain evidence="3">CCMP2712</strain>
    </source>
</reference>
<dbReference type="Proteomes" id="UP000011087">
    <property type="component" value="Unassembled WGS sequence"/>
</dbReference>
<dbReference type="Gene3D" id="2.120.10.80">
    <property type="entry name" value="Kelch-type beta propeller"/>
    <property type="match status" value="1"/>
</dbReference>
<proteinExistence type="predicted"/>
<reference evidence="1 3" key="1">
    <citation type="journal article" date="2012" name="Nature">
        <title>Algal genomes reveal evolutionary mosaicism and the fate of nucleomorphs.</title>
        <authorList>
            <consortium name="DOE Joint Genome Institute"/>
            <person name="Curtis B.A."/>
            <person name="Tanifuji G."/>
            <person name="Burki F."/>
            <person name="Gruber A."/>
            <person name="Irimia M."/>
            <person name="Maruyama S."/>
            <person name="Arias M.C."/>
            <person name="Ball S.G."/>
            <person name="Gile G.H."/>
            <person name="Hirakawa Y."/>
            <person name="Hopkins J.F."/>
            <person name="Kuo A."/>
            <person name="Rensing S.A."/>
            <person name="Schmutz J."/>
            <person name="Symeonidi A."/>
            <person name="Elias M."/>
            <person name="Eveleigh R.J."/>
            <person name="Herman E.K."/>
            <person name="Klute M.J."/>
            <person name="Nakayama T."/>
            <person name="Obornik M."/>
            <person name="Reyes-Prieto A."/>
            <person name="Armbrust E.V."/>
            <person name="Aves S.J."/>
            <person name="Beiko R.G."/>
            <person name="Coutinho P."/>
            <person name="Dacks J.B."/>
            <person name="Durnford D.G."/>
            <person name="Fast N.M."/>
            <person name="Green B.R."/>
            <person name="Grisdale C.J."/>
            <person name="Hempel F."/>
            <person name="Henrissat B."/>
            <person name="Hoppner M.P."/>
            <person name="Ishida K."/>
            <person name="Kim E."/>
            <person name="Koreny L."/>
            <person name="Kroth P.G."/>
            <person name="Liu Y."/>
            <person name="Malik S.B."/>
            <person name="Maier U.G."/>
            <person name="McRose D."/>
            <person name="Mock T."/>
            <person name="Neilson J.A."/>
            <person name="Onodera N.T."/>
            <person name="Poole A.M."/>
            <person name="Pritham E.J."/>
            <person name="Richards T.A."/>
            <person name="Rocap G."/>
            <person name="Roy S.W."/>
            <person name="Sarai C."/>
            <person name="Schaack S."/>
            <person name="Shirato S."/>
            <person name="Slamovits C.H."/>
            <person name="Spencer D.F."/>
            <person name="Suzuki S."/>
            <person name="Worden A.Z."/>
            <person name="Zauner S."/>
            <person name="Barry K."/>
            <person name="Bell C."/>
            <person name="Bharti A.K."/>
            <person name="Crow J.A."/>
            <person name="Grimwood J."/>
            <person name="Kramer R."/>
            <person name="Lindquist E."/>
            <person name="Lucas S."/>
            <person name="Salamov A."/>
            <person name="McFadden G.I."/>
            <person name="Lane C.E."/>
            <person name="Keeling P.J."/>
            <person name="Gray M.W."/>
            <person name="Grigoriev I.V."/>
            <person name="Archibald J.M."/>
        </authorList>
    </citation>
    <scope>NUCLEOTIDE SEQUENCE</scope>
    <source>
        <strain evidence="1 3">CCMP2712</strain>
    </source>
</reference>
<sequence>MNRKRCYFQAVSVHGRIYAIGGWSTESEVLDTNLGIPGLKWDLRHHITNTVESFDPRQREVANGTLDVCSATGRGQQRLSASTSPSRCRMV</sequence>
<dbReference type="AlphaFoldDB" id="L1IJH1"/>
<dbReference type="Pfam" id="PF01344">
    <property type="entry name" value="Kelch_1"/>
    <property type="match status" value="1"/>
</dbReference>
<dbReference type="EMBL" id="JH993081">
    <property type="protein sequence ID" value="EKX35960.1"/>
    <property type="molecule type" value="Genomic_DNA"/>
</dbReference>
<dbReference type="InterPro" id="IPR015915">
    <property type="entry name" value="Kelch-typ_b-propeller"/>
</dbReference>
<feature type="non-terminal residue" evidence="1">
    <location>
        <position position="91"/>
    </location>
</feature>
<evidence type="ECO:0000313" key="1">
    <source>
        <dbReference type="EMBL" id="EKX35960.1"/>
    </source>
</evidence>
<dbReference type="RefSeq" id="XP_005822940.1">
    <property type="nucleotide sequence ID" value="XM_005822883.1"/>
</dbReference>
<dbReference type="SUPFAM" id="SSF117281">
    <property type="entry name" value="Kelch motif"/>
    <property type="match status" value="1"/>
</dbReference>